<reference evidence="1 2" key="1">
    <citation type="submission" date="2014-04" db="EMBL/GenBank/DDBJ databases">
        <authorList>
            <consortium name="DOE Joint Genome Institute"/>
            <person name="Kuo A."/>
            <person name="Kohler A."/>
            <person name="Costa M.D."/>
            <person name="Nagy L.G."/>
            <person name="Floudas D."/>
            <person name="Copeland A."/>
            <person name="Barry K.W."/>
            <person name="Cichocki N."/>
            <person name="Veneault-Fourrey C."/>
            <person name="LaButti K."/>
            <person name="Lindquist E.A."/>
            <person name="Lipzen A."/>
            <person name="Lundell T."/>
            <person name="Morin E."/>
            <person name="Murat C."/>
            <person name="Sun H."/>
            <person name="Tunlid A."/>
            <person name="Henrissat B."/>
            <person name="Grigoriev I.V."/>
            <person name="Hibbett D.S."/>
            <person name="Martin F."/>
            <person name="Nordberg H.P."/>
            <person name="Cantor M.N."/>
            <person name="Hua S.X."/>
        </authorList>
    </citation>
    <scope>NUCLEOTIDE SEQUENCE [LARGE SCALE GENOMIC DNA]</scope>
    <source>
        <strain evidence="1 2">441</strain>
    </source>
</reference>
<protein>
    <submittedName>
        <fullName evidence="1">Uncharacterized protein</fullName>
    </submittedName>
</protein>
<sequence>MVPESASLWLQITVLEKYVALLRKREGVTLNTWRWLSKGGASSHLSYETPRTYVENGETLACVASVQLQRSYEPLSLTCTWDHRAIRGGGGVILILCGHPTQWQSQLNLALPLSRSIRKC</sequence>
<dbReference type="HOGENOM" id="CLU_2050549_0_0_1"/>
<gene>
    <name evidence="1" type="ORF">PISMIDRAFT_361267</name>
</gene>
<dbReference type="AlphaFoldDB" id="A0A0C9ZZ60"/>
<reference evidence="2" key="2">
    <citation type="submission" date="2015-01" db="EMBL/GenBank/DDBJ databases">
        <title>Evolutionary Origins and Diversification of the Mycorrhizal Mutualists.</title>
        <authorList>
            <consortium name="DOE Joint Genome Institute"/>
            <consortium name="Mycorrhizal Genomics Consortium"/>
            <person name="Kohler A."/>
            <person name="Kuo A."/>
            <person name="Nagy L.G."/>
            <person name="Floudas D."/>
            <person name="Copeland A."/>
            <person name="Barry K.W."/>
            <person name="Cichocki N."/>
            <person name="Veneault-Fourrey C."/>
            <person name="LaButti K."/>
            <person name="Lindquist E.A."/>
            <person name="Lipzen A."/>
            <person name="Lundell T."/>
            <person name="Morin E."/>
            <person name="Murat C."/>
            <person name="Riley R."/>
            <person name="Ohm R."/>
            <person name="Sun H."/>
            <person name="Tunlid A."/>
            <person name="Henrissat B."/>
            <person name="Grigoriev I.V."/>
            <person name="Hibbett D.S."/>
            <person name="Martin F."/>
        </authorList>
    </citation>
    <scope>NUCLEOTIDE SEQUENCE [LARGE SCALE GENOMIC DNA]</scope>
    <source>
        <strain evidence="2">441</strain>
    </source>
</reference>
<evidence type="ECO:0000313" key="2">
    <source>
        <dbReference type="Proteomes" id="UP000054018"/>
    </source>
</evidence>
<keyword evidence="2" id="KW-1185">Reference proteome</keyword>
<dbReference type="Proteomes" id="UP000054018">
    <property type="component" value="Unassembled WGS sequence"/>
</dbReference>
<dbReference type="EMBL" id="KN833711">
    <property type="protein sequence ID" value="KIK25008.1"/>
    <property type="molecule type" value="Genomic_DNA"/>
</dbReference>
<name>A0A0C9ZZ60_9AGAM</name>
<accession>A0A0C9ZZ60</accession>
<organism evidence="1 2">
    <name type="scientific">Pisolithus microcarpus 441</name>
    <dbReference type="NCBI Taxonomy" id="765257"/>
    <lineage>
        <taxon>Eukaryota</taxon>
        <taxon>Fungi</taxon>
        <taxon>Dikarya</taxon>
        <taxon>Basidiomycota</taxon>
        <taxon>Agaricomycotina</taxon>
        <taxon>Agaricomycetes</taxon>
        <taxon>Agaricomycetidae</taxon>
        <taxon>Boletales</taxon>
        <taxon>Sclerodermatineae</taxon>
        <taxon>Pisolithaceae</taxon>
        <taxon>Pisolithus</taxon>
    </lineage>
</organism>
<evidence type="ECO:0000313" key="1">
    <source>
        <dbReference type="EMBL" id="KIK25008.1"/>
    </source>
</evidence>
<proteinExistence type="predicted"/>